<dbReference type="GO" id="GO:0005886">
    <property type="term" value="C:plasma membrane"/>
    <property type="evidence" value="ECO:0007669"/>
    <property type="project" value="UniProtKB-SubCell"/>
</dbReference>
<evidence type="ECO:0000256" key="5">
    <source>
        <dbReference type="ARBA" id="ARBA00023136"/>
    </source>
</evidence>
<evidence type="ECO:0000313" key="8">
    <source>
        <dbReference type="EMBL" id="RRR67965.1"/>
    </source>
</evidence>
<keyword evidence="5 6" id="KW-0472">Membrane</keyword>
<evidence type="ECO:0000313" key="9">
    <source>
        <dbReference type="Proteomes" id="UP000280307"/>
    </source>
</evidence>
<comment type="subcellular location">
    <subcellularLocation>
        <location evidence="1">Cell membrane</location>
        <topology evidence="1">Single-pass membrane protein</topology>
    </subcellularLocation>
</comment>
<sequence length="158" mass="16867">MQPDTRLMRSRSDRMLAGVAGGVAQYLNTDPALVRLIFVLVALSGPAFLLYPLLWLVMPQAPTGPGGQVFVHTGATQRLRIDPTHGAGDEEHEVPISNVGSMGEQPALGANKQGGQMLGYILLGLGIFITLKIIWPGFASLLLPLALIGAGIWFLRRG</sequence>
<dbReference type="InterPro" id="IPR007168">
    <property type="entry name" value="Phageshock_PspC_N"/>
</dbReference>
<organism evidence="8 9">
    <name type="scientific">Candidatus Viridilinea halotolerans</name>
    <dbReference type="NCBI Taxonomy" id="2491704"/>
    <lineage>
        <taxon>Bacteria</taxon>
        <taxon>Bacillati</taxon>
        <taxon>Chloroflexota</taxon>
        <taxon>Chloroflexia</taxon>
        <taxon>Chloroflexales</taxon>
        <taxon>Chloroflexineae</taxon>
        <taxon>Oscillochloridaceae</taxon>
        <taxon>Candidatus Viridilinea</taxon>
    </lineage>
</organism>
<evidence type="ECO:0000259" key="7">
    <source>
        <dbReference type="Pfam" id="PF04024"/>
    </source>
</evidence>
<keyword evidence="3 6" id="KW-0812">Transmembrane</keyword>
<feature type="domain" description="Phage shock protein PspC N-terminal" evidence="7">
    <location>
        <begin position="6"/>
        <end position="61"/>
    </location>
</feature>
<evidence type="ECO:0000256" key="3">
    <source>
        <dbReference type="ARBA" id="ARBA00022692"/>
    </source>
</evidence>
<reference evidence="8 9" key="1">
    <citation type="submission" date="2018-12" db="EMBL/GenBank/DDBJ databases">
        <title>Genome Sequence of Candidatus Viridilinea halotolerans isolated from saline sulfide-rich spring.</title>
        <authorList>
            <person name="Grouzdev D.S."/>
            <person name="Burganskaya E.I."/>
            <person name="Krutkina M.S."/>
            <person name="Sukhacheva M.V."/>
            <person name="Gorlenko V.M."/>
        </authorList>
    </citation>
    <scope>NUCLEOTIDE SEQUENCE [LARGE SCALE GENOMIC DNA]</scope>
    <source>
        <strain evidence="8">Chok-6</strain>
    </source>
</reference>
<evidence type="ECO:0000256" key="2">
    <source>
        <dbReference type="ARBA" id="ARBA00022475"/>
    </source>
</evidence>
<name>A0A426TTJ8_9CHLR</name>
<dbReference type="InterPro" id="IPR052027">
    <property type="entry name" value="PspC"/>
</dbReference>
<dbReference type="EMBL" id="RSAS01000754">
    <property type="protein sequence ID" value="RRR67965.1"/>
    <property type="molecule type" value="Genomic_DNA"/>
</dbReference>
<accession>A0A426TTJ8</accession>
<dbReference type="PANTHER" id="PTHR33885">
    <property type="entry name" value="PHAGE SHOCK PROTEIN C"/>
    <property type="match status" value="1"/>
</dbReference>
<keyword evidence="4 6" id="KW-1133">Transmembrane helix</keyword>
<protein>
    <submittedName>
        <fullName evidence="8">PspC domain-containing protein</fullName>
    </submittedName>
</protein>
<dbReference type="PANTHER" id="PTHR33885:SF3">
    <property type="entry name" value="PHAGE SHOCK PROTEIN C"/>
    <property type="match status" value="1"/>
</dbReference>
<dbReference type="Proteomes" id="UP000280307">
    <property type="component" value="Unassembled WGS sequence"/>
</dbReference>
<dbReference type="AlphaFoldDB" id="A0A426TTJ8"/>
<feature type="transmembrane region" description="Helical" evidence="6">
    <location>
        <begin position="36"/>
        <end position="57"/>
    </location>
</feature>
<keyword evidence="2" id="KW-1003">Cell membrane</keyword>
<evidence type="ECO:0000256" key="4">
    <source>
        <dbReference type="ARBA" id="ARBA00022989"/>
    </source>
</evidence>
<dbReference type="Pfam" id="PF04024">
    <property type="entry name" value="PspC"/>
    <property type="match status" value="1"/>
</dbReference>
<proteinExistence type="predicted"/>
<evidence type="ECO:0000256" key="6">
    <source>
        <dbReference type="SAM" id="Phobius"/>
    </source>
</evidence>
<feature type="transmembrane region" description="Helical" evidence="6">
    <location>
        <begin position="141"/>
        <end position="156"/>
    </location>
</feature>
<gene>
    <name evidence="8" type="ORF">EI684_18160</name>
</gene>
<comment type="caution">
    <text evidence="8">The sequence shown here is derived from an EMBL/GenBank/DDBJ whole genome shotgun (WGS) entry which is preliminary data.</text>
</comment>
<evidence type="ECO:0000256" key="1">
    <source>
        <dbReference type="ARBA" id="ARBA00004162"/>
    </source>
</evidence>